<dbReference type="OMA" id="LCVQFWD"/>
<dbReference type="EMBL" id="HG739085">
    <property type="protein sequence ID" value="CDO96944.1"/>
    <property type="molecule type" value="Genomic_DNA"/>
</dbReference>
<accession>A0A068TLX5</accession>
<dbReference type="InterPro" id="IPR044840">
    <property type="entry name" value="Nup188"/>
</dbReference>
<dbReference type="FunCoup" id="A0A068TLX5">
    <property type="interactions" value="2458"/>
</dbReference>
<dbReference type="GO" id="GO:0017056">
    <property type="term" value="F:structural constituent of nuclear pore"/>
    <property type="evidence" value="ECO:0007669"/>
    <property type="project" value="InterPro"/>
</dbReference>
<evidence type="ECO:0000313" key="1">
    <source>
        <dbReference type="EMBL" id="CDO96944.1"/>
    </source>
</evidence>
<dbReference type="Gramene" id="CDO96944">
    <property type="protein sequence ID" value="CDO96944"/>
    <property type="gene ID" value="GSCOC_T00014140001"/>
</dbReference>
<name>A0A068TLX5_COFCA</name>
<dbReference type="PANTHER" id="PTHR31431">
    <property type="entry name" value="NUCLEOPORIN NUP188 HOMOLOG"/>
    <property type="match status" value="1"/>
</dbReference>
<dbReference type="STRING" id="49390.A0A068TLX5"/>
<dbReference type="GO" id="GO:0006606">
    <property type="term" value="P:protein import into nucleus"/>
    <property type="evidence" value="ECO:0007669"/>
    <property type="project" value="TreeGrafter"/>
</dbReference>
<dbReference type="GO" id="GO:0006405">
    <property type="term" value="P:RNA export from nucleus"/>
    <property type="evidence" value="ECO:0007669"/>
    <property type="project" value="TreeGrafter"/>
</dbReference>
<dbReference type="GO" id="GO:0044611">
    <property type="term" value="C:nuclear pore inner ring"/>
    <property type="evidence" value="ECO:0007669"/>
    <property type="project" value="TreeGrafter"/>
</dbReference>
<sequence length="2049" mass="229636">MAATANASEREAPNAVRALDASLWWDSFSHLLTELEDVSLSSDLPPSLEKKLKDNHAWFLETVRMFKPPDQKSREALALDSKQLKLGSHQLTIQPALRDAALKISSLLCLNEVQSYVLVERSVEHNSLSIDSMLGDLLHLVMVQYYIERQCLLKCTRQILMHALFVRSRSKEAHAVWTEAQKLVSDGLEDRSLSILEDHLCSNYPEHVDVDLYTLWAEETLIEDNLVLDILFLAYYECFSACNGKQWKKLLLLYEGAISGSFNFAKLAISAEAARLIYYAKVQLLLILIETLDLENLLQMIHDEIPFRFDSVDFSLDDIQEIDAIVSGIDVSQTREAGPLILAWAVFLCLISSLPPKEDNNVLMEMDHVNYVRQAIEAASLSYFVQILDSDIWKELDGPVAGYRSVLRTFISAFVASYEINLQLEDNNLRLILDILCKIYRGEESLSNQFWDRDSFVDGPIRCLLCNLEGEFPVRTVEFLRLLSALSEGAWPAECVYNFLEKSVGLSSLFEISSDSLVDGTSKTVETHLPLRVPGVEGLIIPNGTRGQVIRMIDRNVALVRWEYAQSGVVVLLYHMAQELFIQNSEEVLVILDLLSRLVTFSLSVCNALVLSGKPSCEPTPLEEQQEHYECLNVVEMLCTLVKNLPPTCYGAALMSMSINILAKMLKCSPYCVATMTAKANIFDVASRTNPFHTISSGLSSEPWLLSGKLAKMLLIDCEQNDCSLTLSGYLLCFLLVLEALQLHFKLLDFTIQLVETGFESDVVLALVVFSLQYVLINHDIWTYKMKHTRWKVTLKVLEVVKKCLLSISSSKQLGVVIHNILLSDSSIHNALFQIVCTTTQGLEKLYISRLYDLIDVEGLKLAISSGLDILFNMLSLLSEQTRSEVRISLIFLQSALVLKVFPWVLKRKDLLSGKVFTKYDDVTNLSLFHQAILSPLTKPVPVVTAAVSLMSSFQTFNIQVGAARLLSLLFITGDSSRSSAFGNACLGLDDKQICEFRSSICHILSGQSPWNEELVIATFRLLTSAACYQPAFLAAVITSKENSNSQLSDVLSEKHPNEANHRLESNGKNFLDAILQCVRKSDELMKGKPNMLSNVLNFLKALWQGAPQFTNFLEQLKNSENFWKQLSDSVMLIPHKPDNPSENLTDKELQNLVYSYYCQSDLLEIIAYEIFLHKKLLHSELALKTTSELSKDQVDKVDGSRLAKDGSICGLKNLLSTWFKSSLLGDLIKSYASCTYDFEMHLHAKVSASLFSVHSMLKLKDGEMGSLSVSLIEKLLVLSRKLVNFPAFSELLTRYTQHGYSLGKDLQRLILSDLFYHLHGELEGRPINDRSFKEMLQYLLQSIFLQTYLCKCNEDLQLHVKDVNLYDLSRLQSDMGLDLWDLLPEWKASKSVAEKMLNCLDNVNKMVLLKNSKLSALKALVTMLSLYGDDSGENGGALAGTIPEQLTLSCINHACQCLHATIESLAPDLDVIQDVLDILLAQAELLLHLIKSIGENLSLHSCILVLKASGLGLKVLSSLRPLDTSLGEAMKLLLMLVLFSVNLSWLKTHLAAGSATDSVVDAAEASTLILGLLPIICHCTQSADHYKLSLTTIDVILRGFSTSATWIPIVEKHLQLHSVVQKLEDETSVATIPVILQFLLTLSRVREGAMMLVNAGFFASLRGLLAKLSDDQHSSVIYGERSLSYEFDRSEKAKHIWGLSLAVVTAIVHFLGDASSSTGIVDYVMAHLLVEKAFLISYYLSVPDFPSEDHDKKRARSLNRHTTLSTLKETEQTLMLICVLARYRNSWNKAMKEMDSQLREKCIHLLAFISRGNQQLGELPRRVAPLICHPVLKEEFEWYKKPSFVNSRNGWFVLTPLGCGLDPKFSSMSLRTTSVVSKDQLDDIEFPASQTYFSDITAIQIYKVTFLLLKFLCIQAEGAAKRAEEVGFVDLSHFPELPMPDILHGLQDQGIIILTELCEANKSTLVTPAMQDICLLLLQITVMALHLELCVIQICGIRPVLGRAEDFLKNFRLFIRVSEGQAFLKQTVKSLKQIVSFVYPELQAQAFS</sequence>
<proteinExistence type="predicted"/>
<dbReference type="OrthoDB" id="552259at2759"/>
<gene>
    <name evidence="1" type="ORF">GSCOC_T00014140001</name>
</gene>
<dbReference type="PANTHER" id="PTHR31431:SF1">
    <property type="entry name" value="NUCLEOPORIN NUP188"/>
    <property type="match status" value="1"/>
</dbReference>
<dbReference type="InParanoid" id="A0A068TLX5"/>
<reference evidence="2" key="1">
    <citation type="journal article" date="2014" name="Science">
        <title>The coffee genome provides insight into the convergent evolution of caffeine biosynthesis.</title>
        <authorList>
            <person name="Denoeud F."/>
            <person name="Carretero-Paulet L."/>
            <person name="Dereeper A."/>
            <person name="Droc G."/>
            <person name="Guyot R."/>
            <person name="Pietrella M."/>
            <person name="Zheng C."/>
            <person name="Alberti A."/>
            <person name="Anthony F."/>
            <person name="Aprea G."/>
            <person name="Aury J.M."/>
            <person name="Bento P."/>
            <person name="Bernard M."/>
            <person name="Bocs S."/>
            <person name="Campa C."/>
            <person name="Cenci A."/>
            <person name="Combes M.C."/>
            <person name="Crouzillat D."/>
            <person name="Da Silva C."/>
            <person name="Daddiego L."/>
            <person name="De Bellis F."/>
            <person name="Dussert S."/>
            <person name="Garsmeur O."/>
            <person name="Gayraud T."/>
            <person name="Guignon V."/>
            <person name="Jahn K."/>
            <person name="Jamilloux V."/>
            <person name="Joet T."/>
            <person name="Labadie K."/>
            <person name="Lan T."/>
            <person name="Leclercq J."/>
            <person name="Lepelley M."/>
            <person name="Leroy T."/>
            <person name="Li L.T."/>
            <person name="Librado P."/>
            <person name="Lopez L."/>
            <person name="Munoz A."/>
            <person name="Noel B."/>
            <person name="Pallavicini A."/>
            <person name="Perrotta G."/>
            <person name="Poncet V."/>
            <person name="Pot D."/>
            <person name="Priyono X."/>
            <person name="Rigoreau M."/>
            <person name="Rouard M."/>
            <person name="Rozas J."/>
            <person name="Tranchant-Dubreuil C."/>
            <person name="VanBuren R."/>
            <person name="Zhang Q."/>
            <person name="Andrade A.C."/>
            <person name="Argout X."/>
            <person name="Bertrand B."/>
            <person name="de Kochko A."/>
            <person name="Graziosi G."/>
            <person name="Henry R.J."/>
            <person name="Jayarama X."/>
            <person name="Ming R."/>
            <person name="Nagai C."/>
            <person name="Rounsley S."/>
            <person name="Sankoff D."/>
            <person name="Giuliano G."/>
            <person name="Albert V.A."/>
            <person name="Wincker P."/>
            <person name="Lashermes P."/>
        </authorList>
    </citation>
    <scope>NUCLEOTIDE SEQUENCE [LARGE SCALE GENOMIC DNA]</scope>
    <source>
        <strain evidence="2">cv. DH200-94</strain>
    </source>
</reference>
<evidence type="ECO:0000313" key="2">
    <source>
        <dbReference type="Proteomes" id="UP000295252"/>
    </source>
</evidence>
<organism evidence="1 2">
    <name type="scientific">Coffea canephora</name>
    <name type="common">Robusta coffee</name>
    <dbReference type="NCBI Taxonomy" id="49390"/>
    <lineage>
        <taxon>Eukaryota</taxon>
        <taxon>Viridiplantae</taxon>
        <taxon>Streptophyta</taxon>
        <taxon>Embryophyta</taxon>
        <taxon>Tracheophyta</taxon>
        <taxon>Spermatophyta</taxon>
        <taxon>Magnoliopsida</taxon>
        <taxon>eudicotyledons</taxon>
        <taxon>Gunneridae</taxon>
        <taxon>Pentapetalae</taxon>
        <taxon>asterids</taxon>
        <taxon>lamiids</taxon>
        <taxon>Gentianales</taxon>
        <taxon>Rubiaceae</taxon>
        <taxon>Ixoroideae</taxon>
        <taxon>Gardenieae complex</taxon>
        <taxon>Bertiereae - Coffeeae clade</taxon>
        <taxon>Coffeeae</taxon>
        <taxon>Coffea</taxon>
    </lineage>
</organism>
<keyword evidence="2" id="KW-1185">Reference proteome</keyword>
<dbReference type="PhylomeDB" id="A0A068TLX5"/>
<dbReference type="Proteomes" id="UP000295252">
    <property type="component" value="Chromosome IV"/>
</dbReference>
<protein>
    <submittedName>
        <fullName evidence="1">Uncharacterized protein</fullName>
    </submittedName>
</protein>